<dbReference type="OrthoDB" id="7939642at2759"/>
<organism evidence="2">
    <name type="scientific">Zeugodacus cucurbitae</name>
    <name type="common">Melon fruit fly</name>
    <name type="synonym">Bactrocera cucurbitae</name>
    <dbReference type="NCBI Taxonomy" id="28588"/>
    <lineage>
        <taxon>Eukaryota</taxon>
        <taxon>Metazoa</taxon>
        <taxon>Ecdysozoa</taxon>
        <taxon>Arthropoda</taxon>
        <taxon>Hexapoda</taxon>
        <taxon>Insecta</taxon>
        <taxon>Pterygota</taxon>
        <taxon>Neoptera</taxon>
        <taxon>Endopterygota</taxon>
        <taxon>Diptera</taxon>
        <taxon>Brachycera</taxon>
        <taxon>Muscomorpha</taxon>
        <taxon>Tephritoidea</taxon>
        <taxon>Tephritidae</taxon>
        <taxon>Zeugodacus</taxon>
        <taxon>Zeugodacus</taxon>
    </lineage>
</organism>
<accession>A0A0A1WWX6</accession>
<reference evidence="2" key="2">
    <citation type="journal article" date="2015" name="Gigascience">
        <title>Reconstructing a comprehensive transcriptome assembly of a white-pupal translocated strain of the pest fruit fly Bactrocera cucurbitae.</title>
        <authorList>
            <person name="Sim S.B."/>
            <person name="Calla B."/>
            <person name="Hall B."/>
            <person name="DeRego T."/>
            <person name="Geib S.M."/>
        </authorList>
    </citation>
    <scope>NUCLEOTIDE SEQUENCE</scope>
</reference>
<dbReference type="AlphaFoldDB" id="A0A0A1WWX6"/>
<gene>
    <name evidence="2" type="primary">SR1B</name>
    <name evidence="2" type="ORF">g.8372</name>
</gene>
<feature type="chain" id="PRO_5001994292" evidence="1">
    <location>
        <begin position="21"/>
        <end position="153"/>
    </location>
</feature>
<reference evidence="2" key="1">
    <citation type="submission" date="2014-11" db="EMBL/GenBank/DDBJ databases">
        <authorList>
            <person name="Geib S."/>
        </authorList>
    </citation>
    <scope>NUCLEOTIDE SEQUENCE</scope>
</reference>
<evidence type="ECO:0000313" key="2">
    <source>
        <dbReference type="EMBL" id="JAD03569.1"/>
    </source>
</evidence>
<protein>
    <submittedName>
        <fullName evidence="2">Spherulin-1B</fullName>
    </submittedName>
</protein>
<sequence>MFDTLRKCTIVLICVNCVLAVDLKYSEIQTVNDETRYIVQNPNAAMSLFNKNHYVGGQYVFTSGKRISGDRLILNFQDSTQFTKGEDVEALLRYPAKGTDSNIITQVEIYAAVSSEDADTFFVDGGINKSYCEILIACNKTNFVEFEMFIYGY</sequence>
<evidence type="ECO:0000256" key="1">
    <source>
        <dbReference type="SAM" id="SignalP"/>
    </source>
</evidence>
<dbReference type="InterPro" id="IPR031734">
    <property type="entry name" value="MBF2"/>
</dbReference>
<keyword evidence="1" id="KW-0732">Signal</keyword>
<feature type="signal peptide" evidence="1">
    <location>
        <begin position="1"/>
        <end position="20"/>
    </location>
</feature>
<dbReference type="EMBL" id="GBXI01010723">
    <property type="protein sequence ID" value="JAD03569.1"/>
    <property type="molecule type" value="Transcribed_RNA"/>
</dbReference>
<dbReference type="GeneID" id="105208807"/>
<dbReference type="Pfam" id="PF15868">
    <property type="entry name" value="MBF2"/>
    <property type="match status" value="1"/>
</dbReference>
<proteinExistence type="predicted"/>
<name>A0A0A1WWX6_ZEUCU</name>